<proteinExistence type="predicted"/>
<dbReference type="PANTHER" id="PTHR31845">
    <property type="entry name" value="FINGER DOMAIN PROTEIN, PUTATIVE-RELATED"/>
    <property type="match status" value="1"/>
</dbReference>
<dbReference type="GO" id="GO:0000981">
    <property type="term" value="F:DNA-binding transcription factor activity, RNA polymerase II-specific"/>
    <property type="evidence" value="ECO:0007669"/>
    <property type="project" value="InterPro"/>
</dbReference>
<protein>
    <recommendedName>
        <fullName evidence="7">Zn(2)-C6 fungal-type domain-containing protein</fullName>
    </recommendedName>
</protein>
<dbReference type="AlphaFoldDB" id="A0A4Q4TXD6"/>
<feature type="compositionally biased region" description="Pro residues" evidence="6">
    <location>
        <begin position="65"/>
        <end position="78"/>
    </location>
</feature>
<feature type="compositionally biased region" description="Basic and acidic residues" evidence="6">
    <location>
        <begin position="557"/>
        <end position="570"/>
    </location>
</feature>
<dbReference type="PROSITE" id="PS50048">
    <property type="entry name" value="ZN2_CY6_FUNGAL_2"/>
    <property type="match status" value="1"/>
</dbReference>
<evidence type="ECO:0000256" key="2">
    <source>
        <dbReference type="ARBA" id="ARBA00023015"/>
    </source>
</evidence>
<dbReference type="STRING" id="155417.A0A4Q4TXD6"/>
<keyword evidence="5" id="KW-0539">Nucleus</keyword>
<comment type="caution">
    <text evidence="8">The sequence shown here is derived from an EMBL/GenBank/DDBJ whole genome shotgun (WGS) entry which is preliminary data.</text>
</comment>
<keyword evidence="4" id="KW-0804">Transcription</keyword>
<feature type="region of interest" description="Disordered" evidence="6">
    <location>
        <begin position="438"/>
        <end position="458"/>
    </location>
</feature>
<dbReference type="SUPFAM" id="SSF57701">
    <property type="entry name" value="Zn2/Cys6 DNA-binding domain"/>
    <property type="match status" value="1"/>
</dbReference>
<dbReference type="EMBL" id="QJNU01000003">
    <property type="protein sequence ID" value="RYP11314.1"/>
    <property type="molecule type" value="Genomic_DNA"/>
</dbReference>
<dbReference type="InterPro" id="IPR001138">
    <property type="entry name" value="Zn2Cys6_DnaBD"/>
</dbReference>
<accession>A0A4Q4TXD6</accession>
<evidence type="ECO:0000256" key="6">
    <source>
        <dbReference type="SAM" id="MobiDB-lite"/>
    </source>
</evidence>
<gene>
    <name evidence="8" type="ORF">DL764_000132</name>
</gene>
<dbReference type="CDD" id="cd12148">
    <property type="entry name" value="fungal_TF_MHR"/>
    <property type="match status" value="1"/>
</dbReference>
<dbReference type="InterPro" id="IPR036864">
    <property type="entry name" value="Zn2-C6_fun-type_DNA-bd_sf"/>
</dbReference>
<keyword evidence="9" id="KW-1185">Reference proteome</keyword>
<comment type="subcellular location">
    <subcellularLocation>
        <location evidence="1">Nucleus</location>
    </subcellularLocation>
</comment>
<organism evidence="8 9">
    <name type="scientific">Monosporascus ibericus</name>
    <dbReference type="NCBI Taxonomy" id="155417"/>
    <lineage>
        <taxon>Eukaryota</taxon>
        <taxon>Fungi</taxon>
        <taxon>Dikarya</taxon>
        <taxon>Ascomycota</taxon>
        <taxon>Pezizomycotina</taxon>
        <taxon>Sordariomycetes</taxon>
        <taxon>Xylariomycetidae</taxon>
        <taxon>Xylariales</taxon>
        <taxon>Xylariales incertae sedis</taxon>
        <taxon>Monosporascus</taxon>
    </lineage>
</organism>
<dbReference type="OrthoDB" id="5424793at2759"/>
<keyword evidence="2" id="KW-0805">Transcription regulation</keyword>
<feature type="compositionally biased region" description="Low complexity" evidence="6">
    <location>
        <begin position="137"/>
        <end position="150"/>
    </location>
</feature>
<feature type="region of interest" description="Disordered" evidence="6">
    <location>
        <begin position="539"/>
        <end position="580"/>
    </location>
</feature>
<reference evidence="8 9" key="1">
    <citation type="submission" date="2018-06" db="EMBL/GenBank/DDBJ databases">
        <title>Complete Genomes of Monosporascus.</title>
        <authorList>
            <person name="Robinson A.J."/>
            <person name="Natvig D.O."/>
        </authorList>
    </citation>
    <scope>NUCLEOTIDE SEQUENCE [LARGE SCALE GENOMIC DNA]</scope>
    <source>
        <strain evidence="8 9">CBS 110550</strain>
    </source>
</reference>
<dbReference type="InterPro" id="IPR051089">
    <property type="entry name" value="prtT"/>
</dbReference>
<dbReference type="GO" id="GO:0005634">
    <property type="term" value="C:nucleus"/>
    <property type="evidence" value="ECO:0007669"/>
    <property type="project" value="UniProtKB-SubCell"/>
</dbReference>
<dbReference type="Gene3D" id="4.10.240.10">
    <property type="entry name" value="Zn(2)-C6 fungal-type DNA-binding domain"/>
    <property type="match status" value="1"/>
</dbReference>
<evidence type="ECO:0000256" key="5">
    <source>
        <dbReference type="ARBA" id="ARBA00023242"/>
    </source>
</evidence>
<evidence type="ECO:0000313" key="9">
    <source>
        <dbReference type="Proteomes" id="UP000293360"/>
    </source>
</evidence>
<name>A0A4Q4TXD6_9PEZI</name>
<evidence type="ECO:0000259" key="7">
    <source>
        <dbReference type="PROSITE" id="PS50048"/>
    </source>
</evidence>
<dbReference type="CDD" id="cd00067">
    <property type="entry name" value="GAL4"/>
    <property type="match status" value="1"/>
</dbReference>
<evidence type="ECO:0000313" key="8">
    <source>
        <dbReference type="EMBL" id="RYP11314.1"/>
    </source>
</evidence>
<evidence type="ECO:0000256" key="1">
    <source>
        <dbReference type="ARBA" id="ARBA00004123"/>
    </source>
</evidence>
<evidence type="ECO:0000256" key="4">
    <source>
        <dbReference type="ARBA" id="ARBA00023163"/>
    </source>
</evidence>
<feature type="region of interest" description="Disordered" evidence="6">
    <location>
        <begin position="57"/>
        <end position="79"/>
    </location>
</feature>
<feature type="region of interest" description="Disordered" evidence="6">
    <location>
        <begin position="656"/>
        <end position="689"/>
    </location>
</feature>
<sequence>MEQPTTRGSQAQTRPRAKMNYACEACRSSKVKCLASPHPGICKRCADFKRECVFRTGPRTRRPKNPPPNAIIQPPPRPSKTFSIDFSMPADEDPAVHFNSLREHHERIFEDLVPSPEVEEDEGEGGGEIFSLDDLSRTSSSMTTASSSARSSRRQVPLGELGIQPQFNLDSAERLLATFRDTLLPHCPSVVLPDGADVRSLARDMPFVLLAILAVTSCSASLQGHSLYDEEFRKVLGLKFVTSSERSLEMLQGLLIYCGWYPFHLRPKNKQVIQYMRMAVDIVQDLELDQEGGYMSLDLQDQIPGIRAFLACHYSLSNSSWKWRRVPPLPYNSWVAQCGEVLEQSSALDEDQTLVWLVRLQHIADAADELGQACMKSKNGSPTDHHQILMRLGLEAQLREWQRAIPERLATAPSIFMASLFAEIFLVAAPLMRLPHSRNSKNNSKHQQASSFSLPSSPSSAIDADKLMAAMVPLRAFFDGVSALSPTQMLGLCGADRSRLIIALIVALRCSFPLHACPAFDWARARRVLDLGSHLERLTAEPHEGEGHGQGQQGQEDEGRRMGDGERRAGGDGTGNGNKSRKKIDVCAAMRVVLRAVKARYYRNIAASEATAAAAASPEAEEGQGRVGVRCPMLDGTLSQYLPMWEGRQVQVQGQEQGGFAGPCPSSSYDALSSQSGSTGGGMATASLPRGDMPDFMMPMAMDHQEDLTGLSDKPVVLCDLWETMTMGWAADKADIDLHGIGGAQYEFEL</sequence>
<dbReference type="SMART" id="SM00066">
    <property type="entry name" value="GAL4"/>
    <property type="match status" value="1"/>
</dbReference>
<keyword evidence="3" id="KW-0238">DNA-binding</keyword>
<dbReference type="GO" id="GO:0008270">
    <property type="term" value="F:zinc ion binding"/>
    <property type="evidence" value="ECO:0007669"/>
    <property type="project" value="InterPro"/>
</dbReference>
<feature type="domain" description="Zn(2)-C6 fungal-type" evidence="7">
    <location>
        <begin position="22"/>
        <end position="54"/>
    </location>
</feature>
<dbReference type="PROSITE" id="PS00463">
    <property type="entry name" value="ZN2_CY6_FUNGAL_1"/>
    <property type="match status" value="1"/>
</dbReference>
<dbReference type="GO" id="GO:0000976">
    <property type="term" value="F:transcription cis-regulatory region binding"/>
    <property type="evidence" value="ECO:0007669"/>
    <property type="project" value="TreeGrafter"/>
</dbReference>
<evidence type="ECO:0000256" key="3">
    <source>
        <dbReference type="ARBA" id="ARBA00023125"/>
    </source>
</evidence>
<dbReference type="Proteomes" id="UP000293360">
    <property type="component" value="Unassembled WGS sequence"/>
</dbReference>
<feature type="region of interest" description="Disordered" evidence="6">
    <location>
        <begin position="113"/>
        <end position="157"/>
    </location>
</feature>
<dbReference type="PANTHER" id="PTHR31845:SF39">
    <property type="entry name" value="TRANSCRIPTION FACTOR PBCR-RELATED"/>
    <property type="match status" value="1"/>
</dbReference>
<feature type="compositionally biased region" description="Polar residues" evidence="6">
    <location>
        <begin position="440"/>
        <end position="449"/>
    </location>
</feature>